<reference evidence="3 4" key="1">
    <citation type="submission" date="2019-03" db="EMBL/GenBank/DDBJ databases">
        <title>Genomic Encyclopedia of Archaeal and Bacterial Type Strains, Phase II (KMG-II): from individual species to whole genera.</title>
        <authorList>
            <person name="Goeker M."/>
        </authorList>
    </citation>
    <scope>NUCLEOTIDE SEQUENCE [LARGE SCALE GENOMIC DNA]</scope>
    <source>
        <strain evidence="3 4">DSM 26433</strain>
    </source>
</reference>
<gene>
    <name evidence="3" type="ORF">BXY66_1664</name>
</gene>
<accession>A0A4R1NP46</accession>
<feature type="domain" description="MobA-like NTP transferase" evidence="2">
    <location>
        <begin position="5"/>
        <end position="165"/>
    </location>
</feature>
<evidence type="ECO:0000313" key="3">
    <source>
        <dbReference type="EMBL" id="TCL09611.1"/>
    </source>
</evidence>
<dbReference type="PANTHER" id="PTHR43777">
    <property type="entry name" value="MOLYBDENUM COFACTOR CYTIDYLYLTRANSFERASE"/>
    <property type="match status" value="1"/>
</dbReference>
<protein>
    <submittedName>
        <fullName evidence="3">CTP:molybdopterin cytidylyltransferase MocA</fullName>
    </submittedName>
</protein>
<proteinExistence type="predicted"/>
<evidence type="ECO:0000259" key="2">
    <source>
        <dbReference type="Pfam" id="PF12804"/>
    </source>
</evidence>
<dbReference type="PANTHER" id="PTHR43777:SF1">
    <property type="entry name" value="MOLYBDENUM COFACTOR CYTIDYLYLTRANSFERASE"/>
    <property type="match status" value="1"/>
</dbReference>
<name>A0A4R1NP46_9RHOB</name>
<keyword evidence="4" id="KW-1185">Reference proteome</keyword>
<dbReference type="Proteomes" id="UP000295673">
    <property type="component" value="Unassembled WGS sequence"/>
</dbReference>
<dbReference type="CDD" id="cd04182">
    <property type="entry name" value="GT_2_like_f"/>
    <property type="match status" value="1"/>
</dbReference>
<evidence type="ECO:0000256" key="1">
    <source>
        <dbReference type="ARBA" id="ARBA00022842"/>
    </source>
</evidence>
<dbReference type="OrthoDB" id="9779263at2"/>
<dbReference type="InterPro" id="IPR029044">
    <property type="entry name" value="Nucleotide-diphossugar_trans"/>
</dbReference>
<dbReference type="GO" id="GO:0016779">
    <property type="term" value="F:nucleotidyltransferase activity"/>
    <property type="evidence" value="ECO:0007669"/>
    <property type="project" value="UniProtKB-KW"/>
</dbReference>
<keyword evidence="3" id="KW-0808">Transferase</keyword>
<comment type="caution">
    <text evidence="3">The sequence shown here is derived from an EMBL/GenBank/DDBJ whole genome shotgun (WGS) entry which is preliminary data.</text>
</comment>
<dbReference type="EMBL" id="SMGR01000001">
    <property type="protein sequence ID" value="TCL09611.1"/>
    <property type="molecule type" value="Genomic_DNA"/>
</dbReference>
<dbReference type="SUPFAM" id="SSF53448">
    <property type="entry name" value="Nucleotide-diphospho-sugar transferases"/>
    <property type="match status" value="1"/>
</dbReference>
<sequence>MLAILLLAAGRSSRMNGKDKLLEPVNDTPLLRMMALRAQINNVPVFAVLPPDRPEREKALTGLDVQTVVAQNAHEGMAHSLIAGIAALPSAIDAAMILPADMPEITADDIATMVAAHKNAASNSILRATAHDATPGHPVIFPRAYFDELSLLSGDEGARSVLANHKTRITFVPLPDHHALTDLDTPDEWAEWRARQHQGSLR</sequence>
<evidence type="ECO:0000313" key="4">
    <source>
        <dbReference type="Proteomes" id="UP000295673"/>
    </source>
</evidence>
<dbReference type="Pfam" id="PF12804">
    <property type="entry name" value="NTP_transf_3"/>
    <property type="match status" value="1"/>
</dbReference>
<dbReference type="AlphaFoldDB" id="A0A4R1NP46"/>
<dbReference type="RefSeq" id="WP_132859634.1">
    <property type="nucleotide sequence ID" value="NZ_SMGR01000001.1"/>
</dbReference>
<keyword evidence="1" id="KW-0460">Magnesium</keyword>
<dbReference type="InterPro" id="IPR025877">
    <property type="entry name" value="MobA-like_NTP_Trfase"/>
</dbReference>
<dbReference type="Gene3D" id="3.90.550.10">
    <property type="entry name" value="Spore Coat Polysaccharide Biosynthesis Protein SpsA, Chain A"/>
    <property type="match status" value="1"/>
</dbReference>
<keyword evidence="3" id="KW-0548">Nucleotidyltransferase</keyword>
<organism evidence="3 4">
    <name type="scientific">Shimia isoporae</name>
    <dbReference type="NCBI Taxonomy" id="647720"/>
    <lineage>
        <taxon>Bacteria</taxon>
        <taxon>Pseudomonadati</taxon>
        <taxon>Pseudomonadota</taxon>
        <taxon>Alphaproteobacteria</taxon>
        <taxon>Rhodobacterales</taxon>
        <taxon>Roseobacteraceae</taxon>
    </lineage>
</organism>